<dbReference type="EMBL" id="JADSJP010000003">
    <property type="protein sequence ID" value="MBG2878257.1"/>
    <property type="molecule type" value="Genomic_DNA"/>
</dbReference>
<keyword evidence="2" id="KW-1185">Reference proteome</keyword>
<evidence type="ECO:0000313" key="1">
    <source>
        <dbReference type="EMBL" id="MBG2878257.1"/>
    </source>
</evidence>
<dbReference type="RefSeq" id="WP_196566432.1">
    <property type="nucleotide sequence ID" value="NZ_JADRYY010000004.1"/>
</dbReference>
<comment type="caution">
    <text evidence="1">The sequence shown here is derived from an EMBL/GenBank/DDBJ whole genome shotgun (WGS) entry which is preliminary data.</text>
</comment>
<protein>
    <recommendedName>
        <fullName evidence="3">ATP-binding protein</fullName>
    </recommendedName>
</protein>
<name>A0ABS0IQH4_9GAMM</name>
<evidence type="ECO:0000313" key="2">
    <source>
        <dbReference type="Proteomes" id="UP000614721"/>
    </source>
</evidence>
<proteinExistence type="predicted"/>
<organism evidence="1 2">
    <name type="scientific">Proteus alimentorum</name>
    <dbReference type="NCBI Taxonomy" id="1973495"/>
    <lineage>
        <taxon>Bacteria</taxon>
        <taxon>Pseudomonadati</taxon>
        <taxon>Pseudomonadota</taxon>
        <taxon>Gammaproteobacteria</taxon>
        <taxon>Enterobacterales</taxon>
        <taxon>Morganellaceae</taxon>
        <taxon>Proteus</taxon>
    </lineage>
</organism>
<dbReference type="InterPro" id="IPR027417">
    <property type="entry name" value="P-loop_NTPase"/>
</dbReference>
<dbReference type="Gene3D" id="3.40.50.300">
    <property type="entry name" value="P-loop containing nucleotide triphosphate hydrolases"/>
    <property type="match status" value="1"/>
</dbReference>
<gene>
    <name evidence="1" type="ORF">I4902_03115</name>
</gene>
<accession>A0ABS0IQH4</accession>
<reference evidence="1 2" key="1">
    <citation type="submission" date="2020-11" db="EMBL/GenBank/DDBJ databases">
        <title>Enhanced detection system for hospital associated transmission using whole genome sequencing surveillance.</title>
        <authorList>
            <person name="Harrison L.H."/>
            <person name="Van Tyne D."/>
            <person name="Marsh J.W."/>
            <person name="Griffith M.P."/>
            <person name="Snyder D.J."/>
            <person name="Cooper V.S."/>
            <person name="Mustapha M."/>
        </authorList>
    </citation>
    <scope>NUCLEOTIDE SEQUENCE [LARGE SCALE GENOMIC DNA]</scope>
    <source>
        <strain evidence="1 2">PR00075</strain>
    </source>
</reference>
<evidence type="ECO:0008006" key="3">
    <source>
        <dbReference type="Google" id="ProtNLM"/>
    </source>
</evidence>
<sequence length="961" mass="110846">MSNDNIIRIDLEKPAYSRALDNEFFLQRDAEKKLKELLKAFAENEGTDAKYNKENKLSYNRLLSNNTIFVSGRRGAGKTTFLKTILSKIKSNTLFNKEHEDNKSILVGSYFDPTAIDTNQHILVDIITSIKDSLFKEKYSECRNENGIEKINKALFKMSKGLQLLNTKKDSDFSDPSWFLDSALNNSESGLKLVDYLNEFIDEICDQFGFELILVAIDDVDTNSNKAYQMLELVRNYFNHPKLVVIISGDLELYSHIVLKQKYEELFIKDYKNSDEESERFKNLCNNIEQQYLAKIFPMENRINLKQFDEIVKLHEIRLITKDKIEILYKEYIKNKLSKLLNTEGENLGLYIQFIEQQALRTILQLLKCFDLYNDKGSLILNTPNIIKDCFLGLLFRANIDVDGLISNNTHFNMIAYELFKILEKHQELETGFYLRPGSNNETYNATMFLFSAIVQRYLDDNNNRNKIAKSINFMLTSGASATIYASLVSDNLKSGYSYKEYLDYIGLNKRDNIVSFTSHLSPIFFPGDRTIKKMNKGGIFRIPRGITKKYRIDGELENYTLISNIIPELYKVSNEQEILITLSGLSSKLSSLKINDFKKYVAHYSLLSSSHSLLTKTEGRDYCSIYCLLASISESLLNESDEDKLSAKLISLQYFSAPNFINSEADSKENYESEYDSIGKDVENSDECHLLLNKLLIEWRTNVSNVSISPILLGKMWVRIFYTINKISETLNESGNRNKFVLGEIFSLFCYGIINACLIEEIRYINFFEKEPVVNYIDKINIIKSARRKLVKAKNVVTSRKMFFDNYKILLESIDENNKGSIGEVIKISDIVPFTYSLSMCPLIKVFLGISEDDKLYYNNFKIKFNEISKRHSWVVEQDILETFNDYLNRFLNKEKSNREFGEENKELKVEGVEEVYKAESDKEGKSGSGENSKQLNIVKIDGTINPLSEISLVPIMVTN</sequence>
<dbReference type="Proteomes" id="UP000614721">
    <property type="component" value="Unassembled WGS sequence"/>
</dbReference>
<dbReference type="SUPFAM" id="SSF52540">
    <property type="entry name" value="P-loop containing nucleoside triphosphate hydrolases"/>
    <property type="match status" value="1"/>
</dbReference>